<feature type="signal peptide" evidence="3">
    <location>
        <begin position="1"/>
        <end position="21"/>
    </location>
</feature>
<protein>
    <submittedName>
        <fullName evidence="4">ACYPI009026 protein</fullName>
    </submittedName>
</protein>
<organism evidence="4">
    <name type="scientific">Acyrthosiphon pisum</name>
    <name type="common">Pea aphid</name>
    <dbReference type="NCBI Taxonomy" id="7029"/>
    <lineage>
        <taxon>Eukaryota</taxon>
        <taxon>Metazoa</taxon>
        <taxon>Ecdysozoa</taxon>
        <taxon>Arthropoda</taxon>
        <taxon>Hexapoda</taxon>
        <taxon>Insecta</taxon>
        <taxon>Pterygota</taxon>
        <taxon>Neoptera</taxon>
        <taxon>Paraneoptera</taxon>
        <taxon>Hemiptera</taxon>
        <taxon>Sternorrhyncha</taxon>
        <taxon>Aphidomorpha</taxon>
        <taxon>Aphidoidea</taxon>
        <taxon>Aphididae</taxon>
        <taxon>Macrosiphini</taxon>
        <taxon>Acyrthosiphon</taxon>
    </lineage>
</organism>
<proteinExistence type="evidence at transcript level"/>
<keyword evidence="3" id="KW-0732">Signal</keyword>
<evidence type="ECO:0000256" key="1">
    <source>
        <dbReference type="SAM" id="MobiDB-lite"/>
    </source>
</evidence>
<accession>C4WSC5</accession>
<keyword evidence="2" id="KW-0812">Transmembrane</keyword>
<evidence type="ECO:0000313" key="4">
    <source>
        <dbReference type="EMBL" id="BAH70795.1"/>
    </source>
</evidence>
<feature type="transmembrane region" description="Helical" evidence="2">
    <location>
        <begin position="185"/>
        <end position="205"/>
    </location>
</feature>
<dbReference type="PANTHER" id="PTHR21879:SF13">
    <property type="entry name" value="OSIRIS 18"/>
    <property type="match status" value="1"/>
</dbReference>
<dbReference type="GO" id="GO:0016020">
    <property type="term" value="C:membrane"/>
    <property type="evidence" value="ECO:0007669"/>
    <property type="project" value="TreeGrafter"/>
</dbReference>
<feature type="chain" id="PRO_5002943859" evidence="3">
    <location>
        <begin position="22"/>
        <end position="248"/>
    </location>
</feature>
<gene>
    <name evidence="4" type="primary">ACYPI009026</name>
</gene>
<dbReference type="AlphaFoldDB" id="C4WSC5"/>
<dbReference type="InterPro" id="IPR012464">
    <property type="entry name" value="DUF1676"/>
</dbReference>
<sequence length="248" mass="27191">MHRLSVLCCAAALSLFAAAQATETALEFGGKLLDDCGTDWSCAKPKLLKFIGQTADKAELRLTRDLSLKRTHDSNDEDQVANSIPNGEEYKKAVDGNSALRMLDRIDDFLSTHELHVSLPEELGSSVGQVKMPLVDQGHSAVAQQGRSRGFVRKIVIPFPLGLKFKTTVLIPIAIALIALKTWKALTLGLLSLVLSAAMVIYRFTKPKVVGVEILHYPSPVHTHPPRRIRSRQGVQRATARTVMHPSL</sequence>
<feature type="transmembrane region" description="Helical" evidence="2">
    <location>
        <begin position="155"/>
        <end position="178"/>
    </location>
</feature>
<name>C4WSC5_ACYPI</name>
<feature type="region of interest" description="Disordered" evidence="1">
    <location>
        <begin position="223"/>
        <end position="248"/>
    </location>
</feature>
<dbReference type="Pfam" id="PF07898">
    <property type="entry name" value="DUF1676"/>
    <property type="match status" value="1"/>
</dbReference>
<evidence type="ECO:0000256" key="3">
    <source>
        <dbReference type="SAM" id="SignalP"/>
    </source>
</evidence>
<dbReference type="PANTHER" id="PTHR21879">
    <property type="entry name" value="FI03362P-RELATED-RELATED"/>
    <property type="match status" value="1"/>
</dbReference>
<dbReference type="OrthoDB" id="8119930at2759"/>
<reference evidence="4" key="1">
    <citation type="submission" date="2009-06" db="EMBL/GenBank/DDBJ databases">
        <title>A full-length cDNA resource of the pea aphid, Acyrthosiphon pisum.</title>
        <authorList>
            <person name="Shigenobu S."/>
            <person name="Nakabachi A."/>
            <person name="Richards S."/>
        </authorList>
    </citation>
    <scope>NUCLEOTIDE SEQUENCE</scope>
    <source>
        <strain evidence="4">LSR1</strain>
        <tissue evidence="4">Whole body</tissue>
    </source>
</reference>
<keyword evidence="2" id="KW-0472">Membrane</keyword>
<evidence type="ECO:0000256" key="2">
    <source>
        <dbReference type="SAM" id="Phobius"/>
    </source>
</evidence>
<dbReference type="EMBL" id="AK340137">
    <property type="protein sequence ID" value="BAH70795.1"/>
    <property type="molecule type" value="mRNA"/>
</dbReference>
<keyword evidence="2" id="KW-1133">Transmembrane helix</keyword>